<proteinExistence type="predicted"/>
<organism evidence="1 2">
    <name type="scientific">Mangrovihabitans endophyticus</name>
    <dbReference type="NCBI Taxonomy" id="1751298"/>
    <lineage>
        <taxon>Bacteria</taxon>
        <taxon>Bacillati</taxon>
        <taxon>Actinomycetota</taxon>
        <taxon>Actinomycetes</taxon>
        <taxon>Micromonosporales</taxon>
        <taxon>Micromonosporaceae</taxon>
        <taxon>Mangrovihabitans</taxon>
    </lineage>
</organism>
<dbReference type="RefSeq" id="WP_189082074.1">
    <property type="nucleotide sequence ID" value="NZ_BMMX01000037.1"/>
</dbReference>
<reference evidence="1" key="1">
    <citation type="journal article" date="2014" name="Int. J. Syst. Evol. Microbiol.">
        <title>Complete genome sequence of Corynebacterium casei LMG S-19264T (=DSM 44701T), isolated from a smear-ripened cheese.</title>
        <authorList>
            <consortium name="US DOE Joint Genome Institute (JGI-PGF)"/>
            <person name="Walter F."/>
            <person name="Albersmeier A."/>
            <person name="Kalinowski J."/>
            <person name="Ruckert C."/>
        </authorList>
    </citation>
    <scope>NUCLEOTIDE SEQUENCE</scope>
    <source>
        <strain evidence="1">CGMCC 4.7299</strain>
    </source>
</reference>
<protein>
    <submittedName>
        <fullName evidence="1">Uncharacterized protein</fullName>
    </submittedName>
</protein>
<accession>A0A8J3C5D9</accession>
<dbReference type="EMBL" id="BMMX01000037">
    <property type="protein sequence ID" value="GGL11993.1"/>
    <property type="molecule type" value="Genomic_DNA"/>
</dbReference>
<name>A0A8J3C5D9_9ACTN</name>
<reference evidence="1" key="2">
    <citation type="submission" date="2020-09" db="EMBL/GenBank/DDBJ databases">
        <authorList>
            <person name="Sun Q."/>
            <person name="Zhou Y."/>
        </authorList>
    </citation>
    <scope>NUCLEOTIDE SEQUENCE</scope>
    <source>
        <strain evidence="1">CGMCC 4.7299</strain>
    </source>
</reference>
<evidence type="ECO:0000313" key="1">
    <source>
        <dbReference type="EMBL" id="GGL11993.1"/>
    </source>
</evidence>
<sequence>MTASTPGDDPLPELLEICEEFLADASPAVHHDLDVLLRSRGITGGPGWLIDMLALNRHRLQNHTSHDSRESHHRG</sequence>
<comment type="caution">
    <text evidence="1">The sequence shown here is derived from an EMBL/GenBank/DDBJ whole genome shotgun (WGS) entry which is preliminary data.</text>
</comment>
<keyword evidence="2" id="KW-1185">Reference proteome</keyword>
<dbReference type="AlphaFoldDB" id="A0A8J3C5D9"/>
<dbReference type="Proteomes" id="UP000656042">
    <property type="component" value="Unassembled WGS sequence"/>
</dbReference>
<gene>
    <name evidence="1" type="ORF">GCM10012284_53430</name>
</gene>
<evidence type="ECO:0000313" key="2">
    <source>
        <dbReference type="Proteomes" id="UP000656042"/>
    </source>
</evidence>